<keyword evidence="2" id="KW-0812">Transmembrane</keyword>
<evidence type="ECO:0000256" key="1">
    <source>
        <dbReference type="ARBA" id="ARBA00022729"/>
    </source>
</evidence>
<dbReference type="InterPro" id="IPR052982">
    <property type="entry name" value="SRP1/TIP1-like"/>
</dbReference>
<evidence type="ECO:0000256" key="2">
    <source>
        <dbReference type="SAM" id="Phobius"/>
    </source>
</evidence>
<feature type="signal peptide" evidence="3">
    <location>
        <begin position="1"/>
        <end position="17"/>
    </location>
</feature>
<gene>
    <name evidence="5" type="ORF">BKA67DRAFT_530256</name>
</gene>
<dbReference type="Pfam" id="PF10342">
    <property type="entry name" value="Kre9_KNH"/>
    <property type="match status" value="1"/>
</dbReference>
<dbReference type="OrthoDB" id="2260257at2759"/>
<feature type="domain" description="Yeast cell wall synthesis Kre9/Knh1-like N-terminal" evidence="4">
    <location>
        <begin position="27"/>
        <end position="119"/>
    </location>
</feature>
<feature type="transmembrane region" description="Helical" evidence="2">
    <location>
        <begin position="223"/>
        <end position="248"/>
    </location>
</feature>
<dbReference type="InterPro" id="IPR018466">
    <property type="entry name" value="Kre9/Knh1-like_N"/>
</dbReference>
<dbReference type="GeneID" id="70128105"/>
<keyword evidence="2" id="KW-1133">Transmembrane helix</keyword>
<evidence type="ECO:0000259" key="4">
    <source>
        <dbReference type="Pfam" id="PF10342"/>
    </source>
</evidence>
<evidence type="ECO:0000256" key="3">
    <source>
        <dbReference type="SAM" id="SignalP"/>
    </source>
</evidence>
<dbReference type="AlphaFoldDB" id="A0A9P8UY34"/>
<dbReference type="Proteomes" id="UP000758603">
    <property type="component" value="Unassembled WGS sequence"/>
</dbReference>
<accession>A0A9P8UY34</accession>
<keyword evidence="2" id="KW-0472">Membrane</keyword>
<organism evidence="5 6">
    <name type="scientific">Truncatella angustata</name>
    <dbReference type="NCBI Taxonomy" id="152316"/>
    <lineage>
        <taxon>Eukaryota</taxon>
        <taxon>Fungi</taxon>
        <taxon>Dikarya</taxon>
        <taxon>Ascomycota</taxon>
        <taxon>Pezizomycotina</taxon>
        <taxon>Sordariomycetes</taxon>
        <taxon>Xylariomycetidae</taxon>
        <taxon>Amphisphaeriales</taxon>
        <taxon>Sporocadaceae</taxon>
        <taxon>Truncatella</taxon>
    </lineage>
</organism>
<dbReference type="PANTHER" id="PTHR40633">
    <property type="entry name" value="MATRIX PROTEIN, PUTATIVE (AFU_ORTHOLOGUE AFUA_8G05410)-RELATED"/>
    <property type="match status" value="1"/>
</dbReference>
<reference evidence="5" key="1">
    <citation type="journal article" date="2021" name="Nat. Commun.">
        <title>Genetic determinants of endophytism in the Arabidopsis root mycobiome.</title>
        <authorList>
            <person name="Mesny F."/>
            <person name="Miyauchi S."/>
            <person name="Thiergart T."/>
            <person name="Pickel B."/>
            <person name="Atanasova L."/>
            <person name="Karlsson M."/>
            <person name="Huettel B."/>
            <person name="Barry K.W."/>
            <person name="Haridas S."/>
            <person name="Chen C."/>
            <person name="Bauer D."/>
            <person name="Andreopoulos W."/>
            <person name="Pangilinan J."/>
            <person name="LaButti K."/>
            <person name="Riley R."/>
            <person name="Lipzen A."/>
            <person name="Clum A."/>
            <person name="Drula E."/>
            <person name="Henrissat B."/>
            <person name="Kohler A."/>
            <person name="Grigoriev I.V."/>
            <person name="Martin F.M."/>
            <person name="Hacquard S."/>
        </authorList>
    </citation>
    <scope>NUCLEOTIDE SEQUENCE</scope>
    <source>
        <strain evidence="5">MPI-SDFR-AT-0073</strain>
    </source>
</reference>
<proteinExistence type="predicted"/>
<sequence length="249" mass="24281">MRFTIAAALAFATTAFAQTAGFDAMTTPAQNENVPAGETYTIVWQQGTYTTGTVTLSLLGGETAATLVDLGSFASGVDNAAGSYTWAVDSSLGSAATYGIKITLDSDSSVFQYSFPFHITAGSSSTSSSVSAAGYPTAAAPSSSSSSSAASTYAASAPTVTASVSSTVVASVSSSSFPSFTPSGTAGVSGIATGTGISTVRSSSTGSASSTATPVTTNGAPRAAVGVTGFLGLVAAIFMFANIMAAVAN</sequence>
<evidence type="ECO:0000313" key="6">
    <source>
        <dbReference type="Proteomes" id="UP000758603"/>
    </source>
</evidence>
<dbReference type="EMBL" id="JAGPXC010000001">
    <property type="protein sequence ID" value="KAH6660141.1"/>
    <property type="molecule type" value="Genomic_DNA"/>
</dbReference>
<keyword evidence="6" id="KW-1185">Reference proteome</keyword>
<evidence type="ECO:0000313" key="5">
    <source>
        <dbReference type="EMBL" id="KAH6660141.1"/>
    </source>
</evidence>
<comment type="caution">
    <text evidence="5">The sequence shown here is derived from an EMBL/GenBank/DDBJ whole genome shotgun (WGS) entry which is preliminary data.</text>
</comment>
<keyword evidence="1 3" id="KW-0732">Signal</keyword>
<name>A0A9P8UY34_9PEZI</name>
<feature type="chain" id="PRO_5040465407" evidence="3">
    <location>
        <begin position="18"/>
        <end position="249"/>
    </location>
</feature>
<dbReference type="RefSeq" id="XP_045964272.1">
    <property type="nucleotide sequence ID" value="XM_046099213.1"/>
</dbReference>
<dbReference type="PANTHER" id="PTHR40633:SF1">
    <property type="entry name" value="GPI ANCHORED SERINE-THREONINE RICH PROTEIN (AFU_ORTHOLOGUE AFUA_1G03630)"/>
    <property type="match status" value="1"/>
</dbReference>
<protein>
    <submittedName>
        <fullName evidence="5">Ser-Thr-rich glycosyl-phosphatidyl-inositol-anchored membrane family-domain-containing protein</fullName>
    </submittedName>
</protein>